<dbReference type="NCBIfam" id="NF001753">
    <property type="entry name" value="PRK00481.1-3"/>
    <property type="match status" value="1"/>
</dbReference>
<evidence type="ECO:0000256" key="2">
    <source>
        <dbReference type="ARBA" id="ARBA00023027"/>
    </source>
</evidence>
<proteinExistence type="predicted"/>
<protein>
    <submittedName>
        <fullName evidence="6">NAD-dependent deacetylase</fullName>
    </submittedName>
</protein>
<organism evidence="6 7">
    <name type="scientific">Cyclospora cayetanensis</name>
    <dbReference type="NCBI Taxonomy" id="88456"/>
    <lineage>
        <taxon>Eukaryota</taxon>
        <taxon>Sar</taxon>
        <taxon>Alveolata</taxon>
        <taxon>Apicomplexa</taxon>
        <taxon>Conoidasida</taxon>
        <taxon>Coccidia</taxon>
        <taxon>Eucoccidiorida</taxon>
        <taxon>Eimeriorina</taxon>
        <taxon>Eimeriidae</taxon>
        <taxon>Cyclospora</taxon>
    </lineage>
</organism>
<feature type="transmembrane region" description="Helical" evidence="4">
    <location>
        <begin position="20"/>
        <end position="44"/>
    </location>
</feature>
<evidence type="ECO:0000256" key="4">
    <source>
        <dbReference type="SAM" id="Phobius"/>
    </source>
</evidence>
<comment type="caution">
    <text evidence="6">The sequence shown here is derived from an EMBL/GenBank/DDBJ whole genome shotgun (WGS) entry which is preliminary data.</text>
</comment>
<feature type="binding site" evidence="3">
    <location>
        <position position="220"/>
    </location>
    <ligand>
        <name>Zn(2+)</name>
        <dbReference type="ChEBI" id="CHEBI:29105"/>
    </ligand>
</feature>
<keyword evidence="2" id="KW-0520">NAD</keyword>
<feature type="binding site" evidence="3">
    <location>
        <position position="194"/>
    </location>
    <ligand>
        <name>Zn(2+)</name>
        <dbReference type="ChEBI" id="CHEBI:29105"/>
    </ligand>
</feature>
<dbReference type="Pfam" id="PF02146">
    <property type="entry name" value="SIR2"/>
    <property type="match status" value="1"/>
</dbReference>
<dbReference type="GO" id="GO:0046872">
    <property type="term" value="F:metal ion binding"/>
    <property type="evidence" value="ECO:0007669"/>
    <property type="project" value="UniProtKB-KW"/>
</dbReference>
<dbReference type="GO" id="GO:0070403">
    <property type="term" value="F:NAD+ binding"/>
    <property type="evidence" value="ECO:0007669"/>
    <property type="project" value="InterPro"/>
</dbReference>
<dbReference type="InterPro" id="IPR003000">
    <property type="entry name" value="Sirtuin"/>
</dbReference>
<keyword evidence="4" id="KW-0472">Membrane</keyword>
<evidence type="ECO:0000259" key="5">
    <source>
        <dbReference type="PROSITE" id="PS50305"/>
    </source>
</evidence>
<dbReference type="VEuPathDB" id="ToxoDB:cyc_07721"/>
<gene>
    <name evidence="6" type="ORF">cyc_07721</name>
</gene>
<evidence type="ECO:0000313" key="6">
    <source>
        <dbReference type="EMBL" id="OEH80661.1"/>
    </source>
</evidence>
<dbReference type="PROSITE" id="PS50305">
    <property type="entry name" value="SIRTUIN"/>
    <property type="match status" value="1"/>
</dbReference>
<name>A0A1D3DB56_9EIME</name>
<evidence type="ECO:0000256" key="3">
    <source>
        <dbReference type="PROSITE-ProRule" id="PRU00236"/>
    </source>
</evidence>
<feature type="binding site" evidence="3">
    <location>
        <position position="218"/>
    </location>
    <ligand>
        <name>Zn(2+)</name>
        <dbReference type="ChEBI" id="CHEBI:29105"/>
    </ligand>
</feature>
<dbReference type="Gene3D" id="3.30.1600.10">
    <property type="entry name" value="SIR2/SIRT2 'Small Domain"/>
    <property type="match status" value="1"/>
</dbReference>
<dbReference type="InterPro" id="IPR029035">
    <property type="entry name" value="DHS-like_NAD/FAD-binding_dom"/>
</dbReference>
<evidence type="ECO:0000313" key="7">
    <source>
        <dbReference type="Proteomes" id="UP000095192"/>
    </source>
</evidence>
<feature type="active site" description="Proton acceptor" evidence="3">
    <location>
        <position position="183"/>
    </location>
</feature>
<dbReference type="AlphaFoldDB" id="A0A1D3DB56"/>
<keyword evidence="7" id="KW-1185">Reference proteome</keyword>
<keyword evidence="1" id="KW-0808">Transferase</keyword>
<feature type="domain" description="Deacetylase sirtuin-type" evidence="5">
    <location>
        <begin position="61"/>
        <end position="319"/>
    </location>
</feature>
<keyword evidence="4" id="KW-0812">Transmembrane</keyword>
<keyword evidence="3" id="KW-0479">Metal-binding</keyword>
<reference evidence="6 7" key="1">
    <citation type="journal article" date="2016" name="BMC Genomics">
        <title>Comparative genomics reveals Cyclospora cayetanensis possesses coccidia-like metabolism and invasion components but unique surface antigens.</title>
        <authorList>
            <person name="Liu S."/>
            <person name="Wang L."/>
            <person name="Zheng H."/>
            <person name="Xu Z."/>
            <person name="Roellig D.M."/>
            <person name="Li N."/>
            <person name="Frace M.A."/>
            <person name="Tang K."/>
            <person name="Arrowood M.J."/>
            <person name="Moss D.M."/>
            <person name="Zhang L."/>
            <person name="Feng Y."/>
            <person name="Xiao L."/>
        </authorList>
    </citation>
    <scope>NUCLEOTIDE SEQUENCE [LARGE SCALE GENOMIC DNA]</scope>
    <source>
        <strain evidence="6 7">CHN_HEN01</strain>
    </source>
</reference>
<keyword evidence="3" id="KW-0862">Zinc</keyword>
<dbReference type="FunCoup" id="A0A1D3DB56">
    <property type="interactions" value="55"/>
</dbReference>
<keyword evidence="4" id="KW-1133">Transmembrane helix</keyword>
<dbReference type="VEuPathDB" id="ToxoDB:LOC34623622"/>
<dbReference type="SUPFAM" id="SSF52467">
    <property type="entry name" value="DHS-like NAD/FAD-binding domain"/>
    <property type="match status" value="1"/>
</dbReference>
<dbReference type="PANTHER" id="PTHR11085">
    <property type="entry name" value="NAD-DEPENDENT PROTEIN DEACYLASE SIRTUIN-5, MITOCHONDRIAL-RELATED"/>
    <property type="match status" value="1"/>
</dbReference>
<dbReference type="InterPro" id="IPR026591">
    <property type="entry name" value="Sirtuin_cat_small_dom_sf"/>
</dbReference>
<dbReference type="GO" id="GO:0017136">
    <property type="term" value="F:histone deacetylase activity, NAD-dependent"/>
    <property type="evidence" value="ECO:0007669"/>
    <property type="project" value="TreeGrafter"/>
</dbReference>
<accession>A0A1D3DB56</accession>
<dbReference type="InterPro" id="IPR050134">
    <property type="entry name" value="NAD-dep_sirtuin_deacylases"/>
</dbReference>
<dbReference type="CDD" id="cd01407">
    <property type="entry name" value="SIR2-fam"/>
    <property type="match status" value="1"/>
</dbReference>
<sequence length="352" mass="38949">MISEGAKANSDDLESPYSFVLTLVLLLLLSLHAVAVGVWGFAFLKDLSRGSRSPGPVTSAQLNRQERERHLAEKERSGWMYVVALTGAGVSAESGIPTFRDPSDGLWRRYDPAEYATIWGFWRNPSKIWQLLHEFLNEHEPEPNHAHVALARLEALGIVRSIITQNVDNLHQDAGSRRVIEFHGNLMNASCYRCGAKMQLTKQMARNPSFKKKLPPKCACGGYFKPDAILFGEGIPSQALREANLEADKCDLMLVVGTSATVHPASEIPYRAMRRGAKIIEINLEKTGLTNRISDMIYFGRASELMQTLEVLEAQHSSPGVDDTAFQLAAGAISETNLQSGLPRDEPHQNVE</sequence>
<dbReference type="InParanoid" id="A0A1D3DB56"/>
<feature type="binding site" evidence="3">
    <location>
        <position position="191"/>
    </location>
    <ligand>
        <name>Zn(2+)</name>
        <dbReference type="ChEBI" id="CHEBI:29105"/>
    </ligand>
</feature>
<dbReference type="InterPro" id="IPR026590">
    <property type="entry name" value="Ssirtuin_cat_dom"/>
</dbReference>
<evidence type="ECO:0000256" key="1">
    <source>
        <dbReference type="ARBA" id="ARBA00022679"/>
    </source>
</evidence>
<dbReference type="Gene3D" id="3.40.50.1220">
    <property type="entry name" value="TPP-binding domain"/>
    <property type="match status" value="1"/>
</dbReference>
<dbReference type="EMBL" id="JROU02000021">
    <property type="protein sequence ID" value="OEH80661.1"/>
    <property type="molecule type" value="Genomic_DNA"/>
</dbReference>
<dbReference type="Proteomes" id="UP000095192">
    <property type="component" value="Unassembled WGS sequence"/>
</dbReference>
<dbReference type="PANTHER" id="PTHR11085:SF10">
    <property type="entry name" value="NAD-DEPENDENT PROTEIN DEACYLASE SIRTUIN-5, MITOCHONDRIAL-RELATED"/>
    <property type="match status" value="1"/>
</dbReference>